<keyword evidence="1" id="KW-0732">Signal</keyword>
<protein>
    <submittedName>
        <fullName evidence="2">Uncharacterized protein</fullName>
    </submittedName>
</protein>
<comment type="caution">
    <text evidence="2">The sequence shown here is derived from an EMBL/GenBank/DDBJ whole genome shotgun (WGS) entry which is preliminary data.</text>
</comment>
<organism evidence="2 3">
    <name type="scientific">Cryptosporidium xiaoi</name>
    <dbReference type="NCBI Taxonomy" id="659607"/>
    <lineage>
        <taxon>Eukaryota</taxon>
        <taxon>Sar</taxon>
        <taxon>Alveolata</taxon>
        <taxon>Apicomplexa</taxon>
        <taxon>Conoidasida</taxon>
        <taxon>Coccidia</taxon>
        <taxon>Eucoccidiorida</taxon>
        <taxon>Eimeriorina</taxon>
        <taxon>Cryptosporidiidae</taxon>
        <taxon>Cryptosporidium</taxon>
    </lineage>
</organism>
<gene>
    <name evidence="2" type="ORF">RS030_162566</name>
</gene>
<dbReference type="Proteomes" id="UP001311799">
    <property type="component" value="Unassembled WGS sequence"/>
</dbReference>
<keyword evidence="3" id="KW-1185">Reference proteome</keyword>
<evidence type="ECO:0000256" key="1">
    <source>
        <dbReference type="SAM" id="SignalP"/>
    </source>
</evidence>
<feature type="chain" id="PRO_5044024309" evidence="1">
    <location>
        <begin position="27"/>
        <end position="1335"/>
    </location>
</feature>
<evidence type="ECO:0000313" key="2">
    <source>
        <dbReference type="EMBL" id="KAK6590379.1"/>
    </source>
</evidence>
<proteinExistence type="predicted"/>
<reference evidence="2 3" key="1">
    <citation type="submission" date="2023-10" db="EMBL/GenBank/DDBJ databases">
        <title>Comparative genomics analysis reveals potential genetic determinants of host preference in Cryptosporidium xiaoi.</title>
        <authorList>
            <person name="Xiao L."/>
            <person name="Li J."/>
        </authorList>
    </citation>
    <scope>NUCLEOTIDE SEQUENCE [LARGE SCALE GENOMIC DNA]</scope>
    <source>
        <strain evidence="2 3">52996</strain>
    </source>
</reference>
<feature type="signal peptide" evidence="1">
    <location>
        <begin position="1"/>
        <end position="26"/>
    </location>
</feature>
<accession>A0AAV9Y1E5</accession>
<dbReference type="EMBL" id="JAWDEY010000007">
    <property type="protein sequence ID" value="KAK6590379.1"/>
    <property type="molecule type" value="Genomic_DNA"/>
</dbReference>
<evidence type="ECO:0000313" key="3">
    <source>
        <dbReference type="Proteomes" id="UP001311799"/>
    </source>
</evidence>
<sequence>MRLTLFGQLFVLVVLSLQNSSGVVLGFEGRSSNSQNVCLTEELFHNELIRTRGRNINIDSLYRLIPPGNDKLLFHFEQSKACALDSVQVPLFLGLHRPQKLTSPINRSVSASTAQIFLNEEYYINRYIEYTVNTVDFPTEIALVGVCILYTFRSLRNQLGEYSALPDIHKIAAMSLQLPQVSAVDNFRNACIQYLGSISKIPRNHSSKLMITLVCQQIPNCVKDPNVSNTLSSLREILANDPAVLSISNSLNKLAFIENIRNKFGEMPLNIGLLRLYKIVSKLDSIVTTHFNEDSNDIFGNNDKKQTNSWHSTVLFGNDGSSDDISCEESLMLHFKAYPLIPGKDSTSRRAHLSYILCNYSEQAINPIFVPTSPNSISLQYLTYLNENLELPIEFISGSICVFHLSASYTGMYPEFDLATRLAVLLEGYIANGEKFMQICMDNLPKFIDLSENTFIPGERVIVNFQKDSRSICSAIKGCFESKKENVLTNEELTTLILSVLPTTPENEYFPQILHRSKFIHKIIDYKENNIDINENIDKLNKTQLKGTNGLIPPTKAIKEVMKTLHYQDQKHINGITALNHSELAIKTQKLYSTLLRLALILLEKVRLPKSKTNSCPISNPNEVIEEKNPQDIVISVKDILEIVSGSLTPSGCADLVINKRAEYSRVYDTVLSICENVLFTSYPNSFSELPYLIRLMVISSDNYGFNFNQLKRIYAYASSSFSIFGIQLMVYPLFAHICRFGSFDNQKKSEYNICMENFQFETFFSKSQIQGKQKQFCMRVSKIVDDSYYDKIVSFSISNFAKKSVYEENWIKNIADISMEIKQAVNEVVGLSFQKGPSIGEANKYFAFFFSKFIRRIQRSRYFGELTGEDLKIMFVNIYSNFERIPAVGSSSFTGNALRYEFILARDSSSDMPNFKYVSDNVFGLRSILFNDILLQEFPYLIRRCSRILLEFFSSKGKVDLNEKGVDEICSSTFSLANKELPTQITDRSLFIKYVVNYFSVPKKIVPKLDCIYKVVRKYSMPISRKPSFEATLNFGLHIINLTRGFKNLNDPGFIEKCNIASLLSNILNMNSETVVYDEKASTKTYKGLSLSYHNENPIEHKFIGHFCNDIQLCSSNYGEDSIYKYISLQTNYDIVFDDSLNGDPLNSPQSSDSPSPDKNESEVPLFKLSNSKFTQKLEQLIENYIFEGVEIKDKHDKTIKIRGIRILEAIRLFGVFHDSFLPLLKSKNSKKNNKISNKFTGLYSGTSPIKGVNDTNDDIEVLSFDNSIRIVSEIAKVIISNSQLNGETSSLVLSKNFRTTQICSDTLKSYLPKEFDPIEIESICSISFSPFKY</sequence>
<name>A0AAV9Y1E5_9CRYT</name>